<comment type="caution">
    <text evidence="6">The sequence shown here is derived from an EMBL/GenBank/DDBJ whole genome shotgun (WGS) entry which is preliminary data.</text>
</comment>
<accession>A0A7Z0JBL1</accession>
<dbReference type="GO" id="GO:0006633">
    <property type="term" value="P:fatty acid biosynthetic process"/>
    <property type="evidence" value="ECO:0007669"/>
    <property type="project" value="InterPro"/>
</dbReference>
<dbReference type="SUPFAM" id="SSF53901">
    <property type="entry name" value="Thiolase-like"/>
    <property type="match status" value="2"/>
</dbReference>
<dbReference type="Pfam" id="PF02801">
    <property type="entry name" value="Ketoacyl-synt_C"/>
    <property type="match status" value="1"/>
</dbReference>
<dbReference type="Proteomes" id="UP000572051">
    <property type="component" value="Unassembled WGS sequence"/>
</dbReference>
<comment type="similarity">
    <text evidence="1 3">Belongs to the thiolase-like superfamily. Beta-ketoacyl-ACP synthases family.</text>
</comment>
<dbReference type="FunFam" id="3.40.47.10:FF:000018">
    <property type="entry name" value="3-oxoacyl-[acyl-carrier-protein] synthase 2"/>
    <property type="match status" value="1"/>
</dbReference>
<proteinExistence type="inferred from homology"/>
<gene>
    <name evidence="6" type="ORF">HNR10_003461</name>
</gene>
<organism evidence="6 7">
    <name type="scientific">Nocardiopsis aegyptia</name>
    <dbReference type="NCBI Taxonomy" id="220378"/>
    <lineage>
        <taxon>Bacteria</taxon>
        <taxon>Bacillati</taxon>
        <taxon>Actinomycetota</taxon>
        <taxon>Actinomycetes</taxon>
        <taxon>Streptosporangiales</taxon>
        <taxon>Nocardiopsidaceae</taxon>
        <taxon>Nocardiopsis</taxon>
    </lineage>
</organism>
<dbReference type="AlphaFoldDB" id="A0A7Z0JBL1"/>
<reference evidence="6 7" key="1">
    <citation type="submission" date="2020-07" db="EMBL/GenBank/DDBJ databases">
        <title>Sequencing the genomes of 1000 actinobacteria strains.</title>
        <authorList>
            <person name="Klenk H.-P."/>
        </authorList>
    </citation>
    <scope>NUCLEOTIDE SEQUENCE [LARGE SCALE GENOMIC DNA]</scope>
    <source>
        <strain evidence="6 7">DSM 44442</strain>
    </source>
</reference>
<evidence type="ECO:0000256" key="3">
    <source>
        <dbReference type="RuleBase" id="RU003694"/>
    </source>
</evidence>
<dbReference type="GO" id="GO:0004315">
    <property type="term" value="F:3-oxoacyl-[acyl-carrier-protein] synthase activity"/>
    <property type="evidence" value="ECO:0007669"/>
    <property type="project" value="UniProtKB-EC"/>
</dbReference>
<evidence type="ECO:0000256" key="4">
    <source>
        <dbReference type="SAM" id="MobiDB-lite"/>
    </source>
</evidence>
<evidence type="ECO:0000256" key="2">
    <source>
        <dbReference type="ARBA" id="ARBA00022679"/>
    </source>
</evidence>
<dbReference type="EC" id="2.3.1.179" evidence="6"/>
<dbReference type="InterPro" id="IPR014030">
    <property type="entry name" value="Ketoacyl_synth_N"/>
</dbReference>
<dbReference type="InterPro" id="IPR018201">
    <property type="entry name" value="Ketoacyl_synth_AS"/>
</dbReference>
<dbReference type="NCBIfam" id="NF005589">
    <property type="entry name" value="PRK07314.1"/>
    <property type="match status" value="1"/>
</dbReference>
<dbReference type="SMART" id="SM00825">
    <property type="entry name" value="PKS_KS"/>
    <property type="match status" value="1"/>
</dbReference>
<dbReference type="Gene3D" id="3.40.47.10">
    <property type="match status" value="1"/>
</dbReference>
<keyword evidence="6" id="KW-0012">Acyltransferase</keyword>
<dbReference type="PROSITE" id="PS00606">
    <property type="entry name" value="KS3_1"/>
    <property type="match status" value="1"/>
</dbReference>
<dbReference type="InterPro" id="IPR014031">
    <property type="entry name" value="Ketoacyl_synth_C"/>
</dbReference>
<dbReference type="RefSeq" id="WP_179824825.1">
    <property type="nucleotide sequence ID" value="NZ_JACCFS010000001.1"/>
</dbReference>
<feature type="region of interest" description="Disordered" evidence="4">
    <location>
        <begin position="261"/>
        <end position="281"/>
    </location>
</feature>
<evidence type="ECO:0000313" key="6">
    <source>
        <dbReference type="EMBL" id="NYJ35580.1"/>
    </source>
</evidence>
<dbReference type="PANTHER" id="PTHR11712:SF347">
    <property type="entry name" value="BETA KETOACYL-ACYL CARRIER PROTEIN SYNTHASE"/>
    <property type="match status" value="1"/>
</dbReference>
<dbReference type="Pfam" id="PF00109">
    <property type="entry name" value="ketoacyl-synt"/>
    <property type="match status" value="1"/>
</dbReference>
<evidence type="ECO:0000259" key="5">
    <source>
        <dbReference type="PROSITE" id="PS52004"/>
    </source>
</evidence>
<dbReference type="InterPro" id="IPR016039">
    <property type="entry name" value="Thiolase-like"/>
</dbReference>
<dbReference type="CDD" id="cd00834">
    <property type="entry name" value="KAS_I_II"/>
    <property type="match status" value="1"/>
</dbReference>
<evidence type="ECO:0000256" key="1">
    <source>
        <dbReference type="ARBA" id="ARBA00008467"/>
    </source>
</evidence>
<protein>
    <submittedName>
        <fullName evidence="6">3-oxoacyl-[acyl-carrier-protein] synthase II</fullName>
        <ecNumber evidence="6">2.3.1.179</ecNumber>
    </submittedName>
</protein>
<dbReference type="InterPro" id="IPR020841">
    <property type="entry name" value="PKS_Beta-ketoAc_synthase_dom"/>
</dbReference>
<evidence type="ECO:0000313" key="7">
    <source>
        <dbReference type="Proteomes" id="UP000572051"/>
    </source>
</evidence>
<keyword evidence="2 3" id="KW-0808">Transferase</keyword>
<dbReference type="EMBL" id="JACCFS010000001">
    <property type="protein sequence ID" value="NYJ35580.1"/>
    <property type="molecule type" value="Genomic_DNA"/>
</dbReference>
<dbReference type="PANTHER" id="PTHR11712">
    <property type="entry name" value="POLYKETIDE SYNTHASE-RELATED"/>
    <property type="match status" value="1"/>
</dbReference>
<feature type="domain" description="Ketosynthase family 3 (KS3)" evidence="5">
    <location>
        <begin position="1"/>
        <end position="408"/>
    </location>
</feature>
<keyword evidence="7" id="KW-1185">Reference proteome</keyword>
<dbReference type="InterPro" id="IPR000794">
    <property type="entry name" value="Beta-ketoacyl_synthase"/>
</dbReference>
<dbReference type="PROSITE" id="PS52004">
    <property type="entry name" value="KS3_2"/>
    <property type="match status" value="1"/>
</dbReference>
<sequence>MTGNHFDAVVTGLGLLTPAGIGVADNTERIWSGVPTAAHTPALEGLPVDFSCEVPGFDPVQALGRRTAARVDRVSQLGMAAAREAVADAGLDHRTWDGARVAVVVGTSFGGAASLEREHDTYREHGHELVSPLLMVTAPVNMTAGYIAMDLGALGPNQVVSTACASGATAVGYARLLLRTGACDIAIAGGSEAALTPTGVASLAKMGALSHRRDDPSRASRPFDADRDGFVAGEGAGMLVLERLEDARARGARVRARISGFGASADGHHPSAPDPTGSGAERAVRAALADGGVAPAEVGHVNAHGTSTPLNDVTEAALIRRVYGEGPAVTSTKGVIGHLIGAAGAVETAYTVLAVERGVVPPTANLDAVDPDVGVDVVAKEQRRVGIEAAVSHSFGFGGQNAAVLVTAP</sequence>
<name>A0A7Z0JBL1_9ACTN</name>